<keyword evidence="1 3" id="KW-0808">Transferase</keyword>
<dbReference type="GO" id="GO:0009103">
    <property type="term" value="P:lipopolysaccharide biosynthetic process"/>
    <property type="evidence" value="ECO:0007669"/>
    <property type="project" value="TreeGrafter"/>
</dbReference>
<evidence type="ECO:0000313" key="4">
    <source>
        <dbReference type="Proteomes" id="UP000243406"/>
    </source>
</evidence>
<dbReference type="RefSeq" id="WP_079589828.1">
    <property type="nucleotide sequence ID" value="NZ_FUYN01000004.1"/>
</dbReference>
<dbReference type="Gene3D" id="3.40.50.2000">
    <property type="entry name" value="Glycogen Phosphorylase B"/>
    <property type="match status" value="2"/>
</dbReference>
<dbReference type="CDD" id="cd03801">
    <property type="entry name" value="GT4_PimA-like"/>
    <property type="match status" value="1"/>
</dbReference>
<proteinExistence type="predicted"/>
<dbReference type="GO" id="GO:0016757">
    <property type="term" value="F:glycosyltransferase activity"/>
    <property type="evidence" value="ECO:0007669"/>
    <property type="project" value="InterPro"/>
</dbReference>
<accession>A0A1T5C5X6</accession>
<dbReference type="Pfam" id="PF00534">
    <property type="entry name" value="Glycos_transf_1"/>
    <property type="match status" value="1"/>
</dbReference>
<sequence>MKILHVYAQKPDHTGSGVYIQNLIKTLHCQGISNYLICATSVFDDIDKDFLQALDHIDVIKFDTKDLPFPVPGMSDDMPYKSSIYSKLSEEELALWQNAFYNSLKKAKAYEPDKIIVHHLWGLVPIVLDNFDSNLVTAICHGTDMRQLKLFKHLNNANVDFIENILSSIQKLSDIIALNDIQKQAIINNYKVDSHKIRTIGLGFNPNFFFPEKLPNTINNEFEISYVGKITPQKGVGELISAFKHLQAKNKYNMRLSLIGSADSTNLDYYKSLSKTHESHIHFLGALKQHIMAPYLRNSKVFVLPSYYEGASTVTLEALAAGNRIVVNDIPTIRPWIPQKAIESGRVLFVNLPKLIEVDKPCPSCLENYIEELKDTIDIQLEKTISDLKFSSKAERDRLEIYEILESKYSWTSISNQIINI</sequence>
<feature type="domain" description="Glycosyl transferase family 1" evidence="2">
    <location>
        <begin position="219"/>
        <end position="334"/>
    </location>
</feature>
<evidence type="ECO:0000256" key="1">
    <source>
        <dbReference type="ARBA" id="ARBA00022679"/>
    </source>
</evidence>
<name>A0A1T5C5X6_9FIRM</name>
<organism evidence="3 4">
    <name type="scientific">Acetoanaerobium noterae</name>
    <dbReference type="NCBI Taxonomy" id="745369"/>
    <lineage>
        <taxon>Bacteria</taxon>
        <taxon>Bacillati</taxon>
        <taxon>Bacillota</taxon>
        <taxon>Clostridia</taxon>
        <taxon>Peptostreptococcales</taxon>
        <taxon>Filifactoraceae</taxon>
        <taxon>Acetoanaerobium</taxon>
    </lineage>
</organism>
<dbReference type="Proteomes" id="UP000243406">
    <property type="component" value="Unassembled WGS sequence"/>
</dbReference>
<protein>
    <submittedName>
        <fullName evidence="3">Glycosyltransferase involved in cell wall bisynthesis</fullName>
    </submittedName>
</protein>
<gene>
    <name evidence="3" type="ORF">SAMN02745120_2033</name>
</gene>
<evidence type="ECO:0000313" key="3">
    <source>
        <dbReference type="EMBL" id="SKB54801.1"/>
    </source>
</evidence>
<dbReference type="EMBL" id="FUYN01000004">
    <property type="protein sequence ID" value="SKB54801.1"/>
    <property type="molecule type" value="Genomic_DNA"/>
</dbReference>
<dbReference type="InterPro" id="IPR001296">
    <property type="entry name" value="Glyco_trans_1"/>
</dbReference>
<dbReference type="SUPFAM" id="SSF53756">
    <property type="entry name" value="UDP-Glycosyltransferase/glycogen phosphorylase"/>
    <property type="match status" value="1"/>
</dbReference>
<dbReference type="PANTHER" id="PTHR46401:SF2">
    <property type="entry name" value="GLYCOSYLTRANSFERASE WBBK-RELATED"/>
    <property type="match status" value="1"/>
</dbReference>
<dbReference type="PANTHER" id="PTHR46401">
    <property type="entry name" value="GLYCOSYLTRANSFERASE WBBK-RELATED"/>
    <property type="match status" value="1"/>
</dbReference>
<dbReference type="AlphaFoldDB" id="A0A1T5C5X6"/>
<keyword evidence="4" id="KW-1185">Reference proteome</keyword>
<dbReference type="OrthoDB" id="9804196at2"/>
<reference evidence="4" key="1">
    <citation type="submission" date="2017-02" db="EMBL/GenBank/DDBJ databases">
        <authorList>
            <person name="Varghese N."/>
            <person name="Submissions S."/>
        </authorList>
    </citation>
    <scope>NUCLEOTIDE SEQUENCE [LARGE SCALE GENOMIC DNA]</scope>
    <source>
        <strain evidence="4">ATCC 35199</strain>
    </source>
</reference>
<evidence type="ECO:0000259" key="2">
    <source>
        <dbReference type="Pfam" id="PF00534"/>
    </source>
</evidence>